<feature type="chain" id="PRO_5045183578" description="Low temperature-induced protein" evidence="2">
    <location>
        <begin position="39"/>
        <end position="110"/>
    </location>
</feature>
<feature type="signal peptide" evidence="2">
    <location>
        <begin position="1"/>
        <end position="38"/>
    </location>
</feature>
<evidence type="ECO:0000313" key="3">
    <source>
        <dbReference type="EMBL" id="MFE4105103.1"/>
    </source>
</evidence>
<evidence type="ECO:0000313" key="4">
    <source>
        <dbReference type="Proteomes" id="UP001600165"/>
    </source>
</evidence>
<proteinExistence type="predicted"/>
<evidence type="ECO:0000256" key="2">
    <source>
        <dbReference type="SAM" id="SignalP"/>
    </source>
</evidence>
<reference evidence="3 4" key="1">
    <citation type="submission" date="2024-10" db="EMBL/GenBank/DDBJ databases">
        <authorList>
            <person name="Ratan Roy A."/>
            <person name="Morales Sandoval P.H."/>
            <person name="De Los Santos Villalobos S."/>
            <person name="Chakraborty S."/>
            <person name="Mukherjee J."/>
        </authorList>
    </citation>
    <scope>NUCLEOTIDE SEQUENCE [LARGE SCALE GENOMIC DNA]</scope>
    <source>
        <strain evidence="3 4">S1</strain>
    </source>
</reference>
<dbReference type="RefSeq" id="WP_377961099.1">
    <property type="nucleotide sequence ID" value="NZ_JBHZOL010000018.1"/>
</dbReference>
<keyword evidence="4" id="KW-1185">Reference proteome</keyword>
<accession>A0ABW6IAC7</accession>
<comment type="caution">
    <text evidence="3">The sequence shown here is derived from an EMBL/GenBank/DDBJ whole genome shotgun (WGS) entry which is preliminary data.</text>
</comment>
<gene>
    <name evidence="3" type="ORF">ACFVKH_02360</name>
</gene>
<organism evidence="3 4">
    <name type="scientific">Almyronema epifaneia S1</name>
    <dbReference type="NCBI Taxonomy" id="2991925"/>
    <lineage>
        <taxon>Bacteria</taxon>
        <taxon>Bacillati</taxon>
        <taxon>Cyanobacteriota</taxon>
        <taxon>Cyanophyceae</taxon>
        <taxon>Nodosilineales</taxon>
        <taxon>Nodosilineaceae</taxon>
        <taxon>Almyronema</taxon>
        <taxon>Almyronema epifaneia</taxon>
    </lineage>
</organism>
<keyword evidence="2" id="KW-0732">Signal</keyword>
<protein>
    <recommendedName>
        <fullName evidence="5">Low temperature-induced protein</fullName>
    </recommendedName>
</protein>
<name>A0ABW6IAC7_9CYAN</name>
<dbReference type="EMBL" id="JBHZOL010000018">
    <property type="protein sequence ID" value="MFE4105103.1"/>
    <property type="molecule type" value="Genomic_DNA"/>
</dbReference>
<sequence>MQRFMPNALFYNRIRAFICFSLALMASWLMIATQPSYAAPRASEVTQTQNTAASESRSEAYEKATEIIDDPRGVEKTYEENMKTYKQENPSNNGLIEEAKELVEKVTPSK</sequence>
<evidence type="ECO:0008006" key="5">
    <source>
        <dbReference type="Google" id="ProtNLM"/>
    </source>
</evidence>
<feature type="region of interest" description="Disordered" evidence="1">
    <location>
        <begin position="84"/>
        <end position="110"/>
    </location>
</feature>
<evidence type="ECO:0000256" key="1">
    <source>
        <dbReference type="SAM" id="MobiDB-lite"/>
    </source>
</evidence>
<dbReference type="Proteomes" id="UP001600165">
    <property type="component" value="Unassembled WGS sequence"/>
</dbReference>